<dbReference type="PANTHER" id="PTHR12778">
    <property type="entry name" value="SOLUTE CARRIER FAMILY 33 ACETYL-COA TRANSPORTER -RELATED"/>
    <property type="match status" value="1"/>
</dbReference>
<proteinExistence type="predicted"/>
<feature type="transmembrane region" description="Helical" evidence="5">
    <location>
        <begin position="920"/>
        <end position="947"/>
    </location>
</feature>
<dbReference type="InterPro" id="IPR004752">
    <property type="entry name" value="AmpG_permease/AT-1"/>
</dbReference>
<evidence type="ECO:0000313" key="6">
    <source>
        <dbReference type="EMBL" id="KAE9541085.1"/>
    </source>
</evidence>
<reference evidence="6 7" key="1">
    <citation type="submission" date="2019-08" db="EMBL/GenBank/DDBJ databases">
        <title>The genome of the soybean aphid Biotype 1, its phylome, world population structure and adaptation to the North American continent.</title>
        <authorList>
            <person name="Giordano R."/>
            <person name="Donthu R.K."/>
            <person name="Hernandez A.G."/>
            <person name="Wright C.L."/>
            <person name="Zimin A.V."/>
        </authorList>
    </citation>
    <scope>NUCLEOTIDE SEQUENCE [LARGE SCALE GENOMIC DNA]</scope>
    <source>
        <tissue evidence="6">Whole aphids</tissue>
    </source>
</reference>
<feature type="transmembrane region" description="Helical" evidence="5">
    <location>
        <begin position="851"/>
        <end position="871"/>
    </location>
</feature>
<feature type="transmembrane region" description="Helical" evidence="5">
    <location>
        <begin position="883"/>
        <end position="908"/>
    </location>
</feature>
<dbReference type="SUPFAM" id="SSF103473">
    <property type="entry name" value="MFS general substrate transporter"/>
    <property type="match status" value="2"/>
</dbReference>
<feature type="transmembrane region" description="Helical" evidence="5">
    <location>
        <begin position="342"/>
        <end position="358"/>
    </location>
</feature>
<dbReference type="EMBL" id="VYZN01000013">
    <property type="protein sequence ID" value="KAE9541085.1"/>
    <property type="molecule type" value="Genomic_DNA"/>
</dbReference>
<feature type="transmembrane region" description="Helical" evidence="5">
    <location>
        <begin position="138"/>
        <end position="162"/>
    </location>
</feature>
<feature type="transmembrane region" description="Helical" evidence="5">
    <location>
        <begin position="370"/>
        <end position="397"/>
    </location>
</feature>
<dbReference type="Gene3D" id="1.20.1250.20">
    <property type="entry name" value="MFS general substrate transporter like domains"/>
    <property type="match status" value="1"/>
</dbReference>
<dbReference type="GO" id="GO:0016020">
    <property type="term" value="C:membrane"/>
    <property type="evidence" value="ECO:0007669"/>
    <property type="project" value="UniProtKB-SubCell"/>
</dbReference>
<gene>
    <name evidence="6" type="ORF">AGLY_004330</name>
</gene>
<comment type="subcellular location">
    <subcellularLocation>
        <location evidence="1">Membrane</location>
        <topology evidence="1">Multi-pass membrane protein</topology>
    </subcellularLocation>
</comment>
<evidence type="ECO:0000256" key="1">
    <source>
        <dbReference type="ARBA" id="ARBA00004141"/>
    </source>
</evidence>
<dbReference type="Pfam" id="PF13000">
    <property type="entry name" value="Acatn"/>
    <property type="match status" value="4"/>
</dbReference>
<dbReference type="Proteomes" id="UP000475862">
    <property type="component" value="Unassembled WGS sequence"/>
</dbReference>
<feature type="transmembrane region" description="Helical" evidence="5">
    <location>
        <begin position="212"/>
        <end position="235"/>
    </location>
</feature>
<keyword evidence="7" id="KW-1185">Reference proteome</keyword>
<feature type="transmembrane region" description="Helical" evidence="5">
    <location>
        <begin position="409"/>
        <end position="432"/>
    </location>
</feature>
<sequence length="1069" mass="121252">MTLPKQEDEPTKSVVKNELILAKTNLKGDWLNIFLLFMLYLMQTIPIGLVTTISILLQSKQNVTYKEQAFFGLVMWPFSLKLLWAPLVDSLYVRKFGRRKSWLIPIQILLGACFFYMADSIDDLLPETGKPNIFKLTYIVILCNFLAATQDIAVDGWALNLLQKKNVGYASTCASVGQGMGSMLCAVSLILFTSEDFGNKYLRIMSSTGGIMTMKSVFMVWGISYMAITALIAIFKNEKDYLIENNETKLTIFQNYTVLWDIIKLPSMKILVIALLTSMIGFAPSEKLVNLKLIDVGFPKENIMIIQTGMYIIKMIVSVISAKYTAGQKPMSVYLNITPIKLFWNFTFLIFIIFATNLTKNNGVVDIPIYYYTILVVIQLINDIQFYIMITALVAFYCRISDDRLGGTYMAFLNTLSNIGGLSSKLISYALIDLLSVKECSFDLKNNCSTSHLQNVCKLNGGDCMTIVNGYYVESILCTIVGTIWYIIFKNKLKQMQCMSPSHWQVKVNIREPENYENSYALNTCDTIMIILITLLLWMVNNMWNSSCIAMTLPKQEDEPTKSVVKNELILAKTNLKGDWPNIFLLLLFYLMQGLPLGLYTAISILLQSKKNITFNDQALFGMATWPFSLKLLWAPLVDSFYVRKMGRRKSWLIPIQFLLGACFFYMADSIDDLLPETGKPNILKLTYIVILCTFLAATQDIVVDGWALNLLQKNNVAYASTCAAVGQVMGATLSAIFLILFTSEDFSNKYLRIMPSVGGIMTMRSLFLVLAILFVAITALIAIFKNEKDFTLEDNEIKLNTFQNYILLWDIFKLPSIRILAIALLTWMIGLSPSDEVVNLKLIDVGVPKNNIMIIQTGMNVMQIIIPVIAVKYTTGPKPMSIYLNIIPFKLLWNFSFLIFIYCASKLPKNNGIVDIPMYFYWILLFIKSINLIQYNIMITALIAFYCRISDDRFGGTYMTLLNTLSNLGRQSAKLVLYSSIDLLTVEECTFDSKNNCSTSHLQNVCKSNGGDCMTIVNGYYVETIVFTIFGLIWYSIFKNILKQLQCKSPSNWKVKMNIQEPENYLNS</sequence>
<feature type="transmembrane region" description="Helical" evidence="5">
    <location>
        <begin position="169"/>
        <end position="192"/>
    </location>
</feature>
<dbReference type="OrthoDB" id="6415790at2759"/>
<feature type="transmembrane region" description="Helical" evidence="5">
    <location>
        <begin position="717"/>
        <end position="742"/>
    </location>
</feature>
<name>A0A6G0TXX5_APHGL</name>
<comment type="caution">
    <text evidence="6">The sequence shown here is derived from an EMBL/GenBank/DDBJ whole genome shotgun (WGS) entry which is preliminary data.</text>
</comment>
<dbReference type="PANTHER" id="PTHR12778:SF9">
    <property type="entry name" value="ACETYL-COENZYME A TRANSPORTER 1"/>
    <property type="match status" value="1"/>
</dbReference>
<evidence type="ECO:0000256" key="3">
    <source>
        <dbReference type="ARBA" id="ARBA00022989"/>
    </source>
</evidence>
<evidence type="ECO:0000313" key="7">
    <source>
        <dbReference type="Proteomes" id="UP000475862"/>
    </source>
</evidence>
<feature type="transmembrane region" description="Helical" evidence="5">
    <location>
        <begin position="33"/>
        <end position="57"/>
    </location>
</feature>
<accession>A0A6G0TXX5</accession>
<feature type="transmembrane region" description="Helical" evidence="5">
    <location>
        <begin position="806"/>
        <end position="831"/>
    </location>
</feature>
<organism evidence="6 7">
    <name type="scientific">Aphis glycines</name>
    <name type="common">Soybean aphid</name>
    <dbReference type="NCBI Taxonomy" id="307491"/>
    <lineage>
        <taxon>Eukaryota</taxon>
        <taxon>Metazoa</taxon>
        <taxon>Ecdysozoa</taxon>
        <taxon>Arthropoda</taxon>
        <taxon>Hexapoda</taxon>
        <taxon>Insecta</taxon>
        <taxon>Pterygota</taxon>
        <taxon>Neoptera</taxon>
        <taxon>Paraneoptera</taxon>
        <taxon>Hemiptera</taxon>
        <taxon>Sternorrhyncha</taxon>
        <taxon>Aphidomorpha</taxon>
        <taxon>Aphidoidea</taxon>
        <taxon>Aphididae</taxon>
        <taxon>Aphidini</taxon>
        <taxon>Aphis</taxon>
        <taxon>Aphis</taxon>
    </lineage>
</organism>
<dbReference type="GO" id="GO:0035348">
    <property type="term" value="P:acetyl-CoA transmembrane transport"/>
    <property type="evidence" value="ECO:0007669"/>
    <property type="project" value="InterPro"/>
</dbReference>
<keyword evidence="4 5" id="KW-0472">Membrane</keyword>
<evidence type="ECO:0008006" key="8">
    <source>
        <dbReference type="Google" id="ProtNLM"/>
    </source>
</evidence>
<feature type="transmembrane region" description="Helical" evidence="5">
    <location>
        <begin position="100"/>
        <end position="118"/>
    </location>
</feature>
<dbReference type="GO" id="GO:0008521">
    <property type="term" value="F:acetyl-CoA transmembrane transporter activity"/>
    <property type="evidence" value="ECO:0007669"/>
    <property type="project" value="InterPro"/>
</dbReference>
<feature type="transmembrane region" description="Helical" evidence="5">
    <location>
        <begin position="520"/>
        <end position="540"/>
    </location>
</feature>
<feature type="transmembrane region" description="Helical" evidence="5">
    <location>
        <begin position="69"/>
        <end position="88"/>
    </location>
</feature>
<dbReference type="InterPro" id="IPR024371">
    <property type="entry name" value="AcetylCoA_trans_1-like"/>
</dbReference>
<feature type="transmembrane region" description="Helical" evidence="5">
    <location>
        <begin position="583"/>
        <end position="607"/>
    </location>
</feature>
<keyword evidence="2 5" id="KW-0812">Transmembrane</keyword>
<evidence type="ECO:0000256" key="4">
    <source>
        <dbReference type="ARBA" id="ARBA00023136"/>
    </source>
</evidence>
<feature type="transmembrane region" description="Helical" evidence="5">
    <location>
        <begin position="303"/>
        <end position="322"/>
    </location>
</feature>
<feature type="transmembrane region" description="Helical" evidence="5">
    <location>
        <begin position="688"/>
        <end position="710"/>
    </location>
</feature>
<feature type="transmembrane region" description="Helical" evidence="5">
    <location>
        <begin position="471"/>
        <end position="489"/>
    </location>
</feature>
<feature type="transmembrane region" description="Helical" evidence="5">
    <location>
        <begin position="256"/>
        <end position="283"/>
    </location>
</feature>
<feature type="transmembrane region" description="Helical" evidence="5">
    <location>
        <begin position="762"/>
        <end position="785"/>
    </location>
</feature>
<keyword evidence="3 5" id="KW-1133">Transmembrane helix</keyword>
<feature type="transmembrane region" description="Helical" evidence="5">
    <location>
        <begin position="652"/>
        <end position="668"/>
    </location>
</feature>
<evidence type="ECO:0000256" key="5">
    <source>
        <dbReference type="SAM" id="Phobius"/>
    </source>
</evidence>
<evidence type="ECO:0000256" key="2">
    <source>
        <dbReference type="ARBA" id="ARBA00022692"/>
    </source>
</evidence>
<dbReference type="InterPro" id="IPR036259">
    <property type="entry name" value="MFS_trans_sf"/>
</dbReference>
<feature type="transmembrane region" description="Helical" evidence="5">
    <location>
        <begin position="1021"/>
        <end position="1039"/>
    </location>
</feature>
<dbReference type="AlphaFoldDB" id="A0A6G0TXX5"/>
<protein>
    <recommendedName>
        <fullName evidence="8">Acetyl-coenzyme A transporter 1</fullName>
    </recommendedName>
</protein>